<dbReference type="PANTHER" id="PTHR47262">
    <property type="entry name" value="OS02G0132600 PROTEIN"/>
    <property type="match status" value="1"/>
</dbReference>
<keyword evidence="2" id="KW-0809">Transit peptide</keyword>
<evidence type="ECO:0000256" key="2">
    <source>
        <dbReference type="ARBA" id="ARBA00022946"/>
    </source>
</evidence>
<keyword evidence="6" id="KW-1185">Reference proteome</keyword>
<keyword evidence="1" id="KW-0677">Repeat</keyword>
<proteinExistence type="predicted"/>
<organism evidence="5 6">
    <name type="scientific">Miscanthus lutarioriparius</name>
    <dbReference type="NCBI Taxonomy" id="422564"/>
    <lineage>
        <taxon>Eukaryota</taxon>
        <taxon>Viridiplantae</taxon>
        <taxon>Streptophyta</taxon>
        <taxon>Embryophyta</taxon>
        <taxon>Tracheophyta</taxon>
        <taxon>Spermatophyta</taxon>
        <taxon>Magnoliopsida</taxon>
        <taxon>Liliopsida</taxon>
        <taxon>Poales</taxon>
        <taxon>Poaceae</taxon>
        <taxon>PACMAD clade</taxon>
        <taxon>Panicoideae</taxon>
        <taxon>Andropogonodae</taxon>
        <taxon>Andropogoneae</taxon>
        <taxon>Saccharinae</taxon>
        <taxon>Miscanthus</taxon>
    </lineage>
</organism>
<dbReference type="Pfam" id="PF13041">
    <property type="entry name" value="PPR_2"/>
    <property type="match status" value="1"/>
</dbReference>
<evidence type="ECO:0008006" key="7">
    <source>
        <dbReference type="Google" id="ProtNLM"/>
    </source>
</evidence>
<dbReference type="PROSITE" id="PS51375">
    <property type="entry name" value="PPR"/>
    <property type="match status" value="1"/>
</dbReference>
<dbReference type="Gene3D" id="1.25.40.10">
    <property type="entry name" value="Tetratricopeptide repeat domain"/>
    <property type="match status" value="3"/>
</dbReference>
<evidence type="ECO:0000256" key="4">
    <source>
        <dbReference type="SAM" id="MobiDB-lite"/>
    </source>
</evidence>
<name>A0A811Q7H4_9POAL</name>
<dbReference type="EMBL" id="CAJGYO010000008">
    <property type="protein sequence ID" value="CAD6251975.1"/>
    <property type="molecule type" value="Genomic_DNA"/>
</dbReference>
<dbReference type="OrthoDB" id="767661at2759"/>
<evidence type="ECO:0000313" key="6">
    <source>
        <dbReference type="Proteomes" id="UP000604825"/>
    </source>
</evidence>
<feature type="repeat" description="PPR" evidence="3">
    <location>
        <begin position="544"/>
        <end position="578"/>
    </location>
</feature>
<feature type="compositionally biased region" description="Basic residues" evidence="4">
    <location>
        <begin position="879"/>
        <end position="895"/>
    </location>
</feature>
<feature type="region of interest" description="Disordered" evidence="4">
    <location>
        <begin position="13"/>
        <end position="66"/>
    </location>
</feature>
<dbReference type="PANTHER" id="PTHR47262:SF1">
    <property type="entry name" value="OS02G0132600 PROTEIN"/>
    <property type="match status" value="1"/>
</dbReference>
<dbReference type="Pfam" id="PF01535">
    <property type="entry name" value="PPR"/>
    <property type="match status" value="3"/>
</dbReference>
<feature type="region of interest" description="Disordered" evidence="4">
    <location>
        <begin position="872"/>
        <end position="895"/>
    </location>
</feature>
<comment type="caution">
    <text evidence="5">The sequence shown here is derived from an EMBL/GenBank/DDBJ whole genome shotgun (WGS) entry which is preliminary data.</text>
</comment>
<reference evidence="5" key="1">
    <citation type="submission" date="2020-10" db="EMBL/GenBank/DDBJ databases">
        <authorList>
            <person name="Han B."/>
            <person name="Lu T."/>
            <person name="Zhao Q."/>
            <person name="Huang X."/>
            <person name="Zhao Y."/>
        </authorList>
    </citation>
    <scope>NUCLEOTIDE SEQUENCE</scope>
</reference>
<gene>
    <name evidence="5" type="ORF">NCGR_LOCUS35707</name>
</gene>
<dbReference type="InterPro" id="IPR002885">
    <property type="entry name" value="PPR_rpt"/>
</dbReference>
<dbReference type="AlphaFoldDB" id="A0A811Q7H4"/>
<dbReference type="InterPro" id="IPR011990">
    <property type="entry name" value="TPR-like_helical_dom_sf"/>
</dbReference>
<feature type="compositionally biased region" description="Low complexity" evidence="4">
    <location>
        <begin position="18"/>
        <end position="38"/>
    </location>
</feature>
<evidence type="ECO:0000256" key="3">
    <source>
        <dbReference type="PROSITE-ProRule" id="PRU00708"/>
    </source>
</evidence>
<evidence type="ECO:0000256" key="1">
    <source>
        <dbReference type="ARBA" id="ARBA00022737"/>
    </source>
</evidence>
<sequence length="895" mass="101056">MWKRLLETAKQAVSSKQAIPAAAVAPKPATPAAAAPSASKRGTPAAAPKLSTLKSPAYRRHAAAGPETAVTQASLLRLKQAAASKKTNLPSSLPLAHAHALDEDDPPEALTKALISVLDAPDETECATSQEALAEDSEDDGEVATSNKILDFEWFQTQPSRDSLMHWRRDVAREKKKHYIFKNVESRRYTKLMRMCANRLGTESTIEFFGKLGRETGVKEFNSMIKLCLEKAKACRDIDSAVEYIYRAYRLFETMKDKGLMIEKDIYGPFLLYLIDVGMFEEFEMFSAFFKEANPKSFSRIAYYEMLLCIRIQDEEKIQELCHSVEDYNEEAHYDLAESYMLAFAESGRKEDLVALLDLLDLSKVSASKYIYNIFKSLGRLELENYAEKLLQGMRSKGCADHNISSLILDYTANIPNIMVEDMLVAFHKWHEKFEVAPSIAAYDKIVSICCNSSKIGLALDVADRMCKSSSDVPIESFHPIIHACEQRCELHMARPIYDLICHHNLKLKSETFRSMISLFVKLKDFEGAYNILTDAEESGEISTVSLYNAIMLGYYREKNYNGAQMVMSQMQIAGLKPDSETFSYLIANCESEENISKYRDQLRQDLIPMTRHIYVALIVAYARLGNFDMAKQVLLDKEIPRKFLSDIKSALVGALASNGHVLDALRLHDEIKESGGSLEPKAAITLIEHIRTEGELDRMHQLLDGLNDSNSWFEGCGRVLLYCVQHNYTDVAIDLLKQLKEKDEMSTYMVVDQVFYQIWDMEITNLDLGMVFLDAVKELGLNVSRTSLDFLLSACVKAKNLQRAQQIWSEYESAGLPHNVLTSLRMYQAFLSSGGRKAAKKLLKTIPKEDDHVRYITDACHTTYYSEDTKPSATVRLSSKKRARSKQKATNKGD</sequence>
<accession>A0A811Q7H4</accession>
<protein>
    <recommendedName>
        <fullName evidence="7">Pentacotripeptide-repeat region of PRORP domain-containing protein</fullName>
    </recommendedName>
</protein>
<evidence type="ECO:0000313" key="5">
    <source>
        <dbReference type="EMBL" id="CAD6251975.1"/>
    </source>
</evidence>
<dbReference type="Proteomes" id="UP000604825">
    <property type="component" value="Unassembled WGS sequence"/>
</dbReference>